<dbReference type="Pfam" id="PF05711">
    <property type="entry name" value="TylF"/>
    <property type="match status" value="1"/>
</dbReference>
<dbReference type="Pfam" id="PF13578">
    <property type="entry name" value="Methyltransf_24"/>
    <property type="match status" value="1"/>
</dbReference>
<evidence type="ECO:0000313" key="2">
    <source>
        <dbReference type="Proteomes" id="UP001597349"/>
    </source>
</evidence>
<dbReference type="SUPFAM" id="SSF53335">
    <property type="entry name" value="S-adenosyl-L-methionine-dependent methyltransferases"/>
    <property type="match status" value="2"/>
</dbReference>
<dbReference type="EMBL" id="JBHUGY010000069">
    <property type="protein sequence ID" value="MFD2058061.1"/>
    <property type="molecule type" value="Genomic_DNA"/>
</dbReference>
<sequence length="532" mass="59425">MSGKGRELLRHPETKFAVFVPDLIPAYQPTYTGFSPFVDANHEKIANAPRKGISLDLGIEGWLRVEDALKLYEFAYFSDGGILELGTYHGLSTSILATAVAASGQSNTITTVELDPSAADIAAKNLAAKDLDRLVTIVVGDATEVMKRLRQERREFAFCFVDHSHTYENMLSCCQLMSDLIAPGGFVVFHDYVDYRNKVRRDPSEGSEQYGVYIGVDEGLSVDEFEFYGCYGCCGVFRRRHSVYDEQAASSSFSPTALMPAAQSKIDLQSSASPFKREQDETLLPDALHPIQLYLDIMQRVLVGYVYEDPAMDQWSAKVFEPQRRYLGRDWPSKAHSMIGLKRMENIRQLAEIALRDRIPGDFIETGVWRGGACIMMKAVLAAYDVKDRRVFVADSFAGLPPPQPAAFPADAGDEHHTYRELVVSLEEVQENFRKYGLLDDQVVFLKGWFKDTLPSAPVEKLAVLRLDGDMYQSTIEALTYLYSKLSSGGFCIIDDGNLPGCSKAVEDFRRASNVTEAIVDIDGFGVFWRKS</sequence>
<dbReference type="CDD" id="cd02440">
    <property type="entry name" value="AdoMet_MTases"/>
    <property type="match status" value="1"/>
</dbReference>
<dbReference type="Proteomes" id="UP001597349">
    <property type="component" value="Unassembled WGS sequence"/>
</dbReference>
<keyword evidence="1" id="KW-0489">Methyltransferase</keyword>
<dbReference type="InterPro" id="IPR029063">
    <property type="entry name" value="SAM-dependent_MTases_sf"/>
</dbReference>
<dbReference type="PANTHER" id="PTHR40036:SF1">
    <property type="entry name" value="MACROCIN O-METHYLTRANSFERASE"/>
    <property type="match status" value="1"/>
</dbReference>
<comment type="caution">
    <text evidence="1">The sequence shown here is derived from an EMBL/GenBank/DDBJ whole genome shotgun (WGS) entry which is preliminary data.</text>
</comment>
<dbReference type="RefSeq" id="WP_379026554.1">
    <property type="nucleotide sequence ID" value="NZ_JBHUGY010000069.1"/>
</dbReference>
<reference evidence="2" key="1">
    <citation type="journal article" date="2019" name="Int. J. Syst. Evol. Microbiol.">
        <title>The Global Catalogue of Microorganisms (GCM) 10K type strain sequencing project: providing services to taxonomists for standard genome sequencing and annotation.</title>
        <authorList>
            <consortium name="The Broad Institute Genomics Platform"/>
            <consortium name="The Broad Institute Genome Sequencing Center for Infectious Disease"/>
            <person name="Wu L."/>
            <person name="Ma J."/>
        </authorList>
    </citation>
    <scope>NUCLEOTIDE SEQUENCE [LARGE SCALE GENOMIC DNA]</scope>
    <source>
        <strain evidence="2">CGMCC 1.16226</strain>
    </source>
</reference>
<evidence type="ECO:0000313" key="1">
    <source>
        <dbReference type="EMBL" id="MFD2058061.1"/>
    </source>
</evidence>
<keyword evidence="1" id="KW-0808">Transferase</keyword>
<gene>
    <name evidence="1" type="ORF">ACFSQT_34775</name>
</gene>
<dbReference type="PANTHER" id="PTHR40036">
    <property type="entry name" value="MACROCIN O-METHYLTRANSFERASE"/>
    <property type="match status" value="1"/>
</dbReference>
<dbReference type="InterPro" id="IPR008884">
    <property type="entry name" value="TylF_MeTrfase"/>
</dbReference>
<keyword evidence="2" id="KW-1185">Reference proteome</keyword>
<dbReference type="GO" id="GO:0032259">
    <property type="term" value="P:methylation"/>
    <property type="evidence" value="ECO:0007669"/>
    <property type="project" value="UniProtKB-KW"/>
</dbReference>
<dbReference type="EC" id="2.1.1.-" evidence="1"/>
<organism evidence="1 2">
    <name type="scientific">Mesorhizobium calcicola</name>
    <dbReference type="NCBI Taxonomy" id="1300310"/>
    <lineage>
        <taxon>Bacteria</taxon>
        <taxon>Pseudomonadati</taxon>
        <taxon>Pseudomonadota</taxon>
        <taxon>Alphaproteobacteria</taxon>
        <taxon>Hyphomicrobiales</taxon>
        <taxon>Phyllobacteriaceae</taxon>
        <taxon>Mesorhizobium</taxon>
    </lineage>
</organism>
<name>A0ABW4WNB8_9HYPH</name>
<proteinExistence type="predicted"/>
<accession>A0ABW4WNB8</accession>
<dbReference type="Gene3D" id="3.40.50.150">
    <property type="entry name" value="Vaccinia Virus protein VP39"/>
    <property type="match status" value="2"/>
</dbReference>
<protein>
    <submittedName>
        <fullName evidence="1">TylF/MycF/NovP-related O-methyltransferase</fullName>
        <ecNumber evidence="1">2.1.1.-</ecNumber>
    </submittedName>
</protein>
<dbReference type="GO" id="GO:0008168">
    <property type="term" value="F:methyltransferase activity"/>
    <property type="evidence" value="ECO:0007669"/>
    <property type="project" value="UniProtKB-KW"/>
</dbReference>